<evidence type="ECO:0000256" key="12">
    <source>
        <dbReference type="ARBA" id="ARBA00023242"/>
    </source>
</evidence>
<keyword evidence="12" id="KW-0539">Nucleus</keyword>
<evidence type="ECO:0000256" key="5">
    <source>
        <dbReference type="ARBA" id="ARBA00008324"/>
    </source>
</evidence>
<evidence type="ECO:0000256" key="16">
    <source>
        <dbReference type="ARBA" id="ARBA00067273"/>
    </source>
</evidence>
<name>A0A835PM23_VANPL</name>
<evidence type="ECO:0000256" key="6">
    <source>
        <dbReference type="ARBA" id="ARBA00022490"/>
    </source>
</evidence>
<dbReference type="CDD" id="cd03443">
    <property type="entry name" value="PaaI_thioesterase"/>
    <property type="match status" value="1"/>
</dbReference>
<evidence type="ECO:0000256" key="13">
    <source>
        <dbReference type="ARBA" id="ARBA00052976"/>
    </source>
</evidence>
<comment type="subcellular location">
    <subcellularLocation>
        <location evidence="3">Cytoplasm</location>
        <location evidence="3">Cytoskeleton</location>
        <location evidence="3">Spindle</location>
    </subcellularLocation>
    <subcellularLocation>
        <location evidence="4">Cytoplasm</location>
        <location evidence="4">Cytosol</location>
    </subcellularLocation>
    <subcellularLocation>
        <location evidence="2">Mitochondrion</location>
    </subcellularLocation>
    <subcellularLocation>
        <location evidence="1">Nucleus</location>
    </subcellularLocation>
</comment>
<sequence>MSQNANQPPPPNSESHEATARKWLENMVAKSPAFESTEAWNCTQFDPVAIPGLRISSIAAGRVLCSFRVPTSLADGEGNWHSGAIATLMDDVCAAAIMSIVGVIKISVDFSISFFSHARINEEVEIEAGILDDQGRLTAVEAVVRIKETGRLVAIGRQWMSSLRSAHRSYL</sequence>
<evidence type="ECO:0000256" key="10">
    <source>
        <dbReference type="ARBA" id="ARBA00023128"/>
    </source>
</evidence>
<comment type="function">
    <text evidence="14">Catalyzes the hydrolysis of acyl-CoAs into free fatty acids and coenzyme A (CoASH), regulating their respective intracellular levels. Has acyl-CoA thioesterase activity towards medium (C12) and long-chain (C18) fatty acyl-CoA substrates. Can also hydrolyze 3-hydroxyphenylacetyl-CoA and 3,4-dihydroxyphenylacetyl-CoA (in vitro). May play a role in controlling adaptive thermogenesis.</text>
</comment>
<evidence type="ECO:0000256" key="17">
    <source>
        <dbReference type="ARBA" id="ARBA00081533"/>
    </source>
</evidence>
<dbReference type="InterPro" id="IPR029069">
    <property type="entry name" value="HotDog_dom_sf"/>
</dbReference>
<evidence type="ECO:0000313" key="23">
    <source>
        <dbReference type="Proteomes" id="UP000639772"/>
    </source>
</evidence>
<dbReference type="GO" id="GO:0047617">
    <property type="term" value="F:fatty acyl-CoA hydrolase activity"/>
    <property type="evidence" value="ECO:0007669"/>
    <property type="project" value="InterPro"/>
</dbReference>
<keyword evidence="8" id="KW-0007">Acetylation</keyword>
<dbReference type="GO" id="GO:0005634">
    <property type="term" value="C:nucleus"/>
    <property type="evidence" value="ECO:0007669"/>
    <property type="project" value="UniProtKB-SubCell"/>
</dbReference>
<evidence type="ECO:0000256" key="18">
    <source>
        <dbReference type="ARBA" id="ARBA00083956"/>
    </source>
</evidence>
<protein>
    <recommendedName>
        <fullName evidence="16">Acyl-coenzyme A thioesterase 13</fullName>
    </recommendedName>
    <alternativeName>
        <fullName evidence="17">Hotdog-fold thioesterase superfamily member 2</fullName>
    </alternativeName>
    <alternativeName>
        <fullName evidence="18">Thioesterase superfamily member 2</fullName>
    </alternativeName>
</protein>
<evidence type="ECO:0000256" key="2">
    <source>
        <dbReference type="ARBA" id="ARBA00004173"/>
    </source>
</evidence>
<dbReference type="Pfam" id="PF03061">
    <property type="entry name" value="4HBT"/>
    <property type="match status" value="1"/>
</dbReference>
<dbReference type="GO" id="GO:0005829">
    <property type="term" value="C:cytosol"/>
    <property type="evidence" value="ECO:0007669"/>
    <property type="project" value="UniProtKB-SubCell"/>
</dbReference>
<accession>A0A835PM23</accession>
<dbReference type="InterPro" id="IPR039298">
    <property type="entry name" value="ACOT13"/>
</dbReference>
<dbReference type="GO" id="GO:0005739">
    <property type="term" value="C:mitochondrion"/>
    <property type="evidence" value="ECO:0007669"/>
    <property type="project" value="UniProtKB-SubCell"/>
</dbReference>
<evidence type="ECO:0000256" key="11">
    <source>
        <dbReference type="ARBA" id="ARBA00023212"/>
    </source>
</evidence>
<keyword evidence="10" id="KW-0496">Mitochondrion</keyword>
<evidence type="ECO:0000313" key="22">
    <source>
        <dbReference type="Proteomes" id="UP000636800"/>
    </source>
</evidence>
<keyword evidence="11" id="KW-0206">Cytoskeleton</keyword>
<comment type="similarity">
    <text evidence="5">Belongs to the thioesterase PaaI family.</text>
</comment>
<evidence type="ECO:0000259" key="19">
    <source>
        <dbReference type="Pfam" id="PF03061"/>
    </source>
</evidence>
<evidence type="ECO:0000256" key="1">
    <source>
        <dbReference type="ARBA" id="ARBA00004123"/>
    </source>
</evidence>
<dbReference type="AlphaFoldDB" id="A0A835PM23"/>
<organism evidence="21 23">
    <name type="scientific">Vanilla planifolia</name>
    <name type="common">Vanilla</name>
    <dbReference type="NCBI Taxonomy" id="51239"/>
    <lineage>
        <taxon>Eukaryota</taxon>
        <taxon>Viridiplantae</taxon>
        <taxon>Streptophyta</taxon>
        <taxon>Embryophyta</taxon>
        <taxon>Tracheophyta</taxon>
        <taxon>Spermatophyta</taxon>
        <taxon>Magnoliopsida</taxon>
        <taxon>Liliopsida</taxon>
        <taxon>Asparagales</taxon>
        <taxon>Orchidaceae</taxon>
        <taxon>Vanilloideae</taxon>
        <taxon>Vanilleae</taxon>
        <taxon>Vanilla</taxon>
    </lineage>
</organism>
<dbReference type="PANTHER" id="PTHR21660:SF1">
    <property type="entry name" value="ACYL-COENZYME A THIOESTERASE 13"/>
    <property type="match status" value="1"/>
</dbReference>
<dbReference type="OrthoDB" id="46529at2759"/>
<dbReference type="GO" id="GO:0006629">
    <property type="term" value="P:lipid metabolic process"/>
    <property type="evidence" value="ECO:0007669"/>
    <property type="project" value="UniProtKB-KW"/>
</dbReference>
<comment type="catalytic activity">
    <reaction evidence="13">
        <text>a fatty acyl-CoA + H2O = a fatty acid + CoA + H(+)</text>
        <dbReference type="Rhea" id="RHEA:16781"/>
        <dbReference type="ChEBI" id="CHEBI:15377"/>
        <dbReference type="ChEBI" id="CHEBI:15378"/>
        <dbReference type="ChEBI" id="CHEBI:28868"/>
        <dbReference type="ChEBI" id="CHEBI:57287"/>
        <dbReference type="ChEBI" id="CHEBI:77636"/>
    </reaction>
    <physiologicalReaction direction="left-to-right" evidence="13">
        <dbReference type="Rhea" id="RHEA:16782"/>
    </physiologicalReaction>
</comment>
<dbReference type="EMBL" id="JADCNM010000013">
    <property type="protein sequence ID" value="KAG0455809.1"/>
    <property type="molecule type" value="Genomic_DNA"/>
</dbReference>
<evidence type="ECO:0000256" key="8">
    <source>
        <dbReference type="ARBA" id="ARBA00022990"/>
    </source>
</evidence>
<keyword evidence="7" id="KW-0378">Hydrolase</keyword>
<evidence type="ECO:0000313" key="20">
    <source>
        <dbReference type="EMBL" id="KAG0454617.1"/>
    </source>
</evidence>
<evidence type="ECO:0000256" key="4">
    <source>
        <dbReference type="ARBA" id="ARBA00004514"/>
    </source>
</evidence>
<evidence type="ECO:0000256" key="14">
    <source>
        <dbReference type="ARBA" id="ARBA00058205"/>
    </source>
</evidence>
<gene>
    <name evidence="21" type="ORF">HPP92_023597</name>
    <name evidence="20" type="ORF">HPP92_023909</name>
</gene>
<keyword evidence="22" id="KW-1185">Reference proteome</keyword>
<dbReference type="FunFam" id="3.10.129.10:FF:000021">
    <property type="entry name" value="Acyl-coenzyme A thioesterase 13"/>
    <property type="match status" value="1"/>
</dbReference>
<evidence type="ECO:0000313" key="21">
    <source>
        <dbReference type="EMBL" id="KAG0455809.1"/>
    </source>
</evidence>
<dbReference type="Proteomes" id="UP000639772">
    <property type="component" value="Chromosome 13"/>
</dbReference>
<evidence type="ECO:0000256" key="9">
    <source>
        <dbReference type="ARBA" id="ARBA00023098"/>
    </source>
</evidence>
<evidence type="ECO:0000256" key="7">
    <source>
        <dbReference type="ARBA" id="ARBA00022801"/>
    </source>
</evidence>
<keyword evidence="6" id="KW-0963">Cytoplasm</keyword>
<comment type="subunit">
    <text evidence="15">Homotetramer. Interacts with PCTP.</text>
</comment>
<dbReference type="Proteomes" id="UP000636800">
    <property type="component" value="Chromosome 13"/>
</dbReference>
<dbReference type="Gene3D" id="3.10.129.10">
    <property type="entry name" value="Hotdog Thioesterase"/>
    <property type="match status" value="1"/>
</dbReference>
<dbReference type="GO" id="GO:0005819">
    <property type="term" value="C:spindle"/>
    <property type="evidence" value="ECO:0007669"/>
    <property type="project" value="UniProtKB-SubCell"/>
</dbReference>
<comment type="caution">
    <text evidence="21">The sequence shown here is derived from an EMBL/GenBank/DDBJ whole genome shotgun (WGS) entry which is preliminary data.</text>
</comment>
<dbReference type="SUPFAM" id="SSF54637">
    <property type="entry name" value="Thioesterase/thiol ester dehydrase-isomerase"/>
    <property type="match status" value="1"/>
</dbReference>
<dbReference type="InterPro" id="IPR006683">
    <property type="entry name" value="Thioestr_dom"/>
</dbReference>
<dbReference type="EMBL" id="JADCNL010000013">
    <property type="protein sequence ID" value="KAG0454617.1"/>
    <property type="molecule type" value="Genomic_DNA"/>
</dbReference>
<proteinExistence type="inferred from homology"/>
<feature type="domain" description="Thioesterase" evidence="19">
    <location>
        <begin position="78"/>
        <end position="150"/>
    </location>
</feature>
<evidence type="ECO:0000256" key="15">
    <source>
        <dbReference type="ARBA" id="ARBA00064709"/>
    </source>
</evidence>
<evidence type="ECO:0000256" key="3">
    <source>
        <dbReference type="ARBA" id="ARBA00004186"/>
    </source>
</evidence>
<dbReference type="PANTHER" id="PTHR21660">
    <property type="entry name" value="THIOESTERASE SUPERFAMILY MEMBER-RELATED"/>
    <property type="match status" value="1"/>
</dbReference>
<keyword evidence="9" id="KW-0443">Lipid metabolism</keyword>
<reference evidence="22 23" key="1">
    <citation type="journal article" date="2020" name="Nat. Food">
        <title>A phased Vanilla planifolia genome enables genetic improvement of flavour and production.</title>
        <authorList>
            <person name="Hasing T."/>
            <person name="Tang H."/>
            <person name="Brym M."/>
            <person name="Khazi F."/>
            <person name="Huang T."/>
            <person name="Chambers A.H."/>
        </authorList>
    </citation>
    <scope>NUCLEOTIDE SEQUENCE [LARGE SCALE GENOMIC DNA]</scope>
    <source>
        <tissue evidence="21">Leaf</tissue>
    </source>
</reference>